<evidence type="ECO:0000313" key="2">
    <source>
        <dbReference type="Proteomes" id="UP000499080"/>
    </source>
</evidence>
<name>A0A4Y2C0W6_ARAVE</name>
<dbReference type="Proteomes" id="UP000499080">
    <property type="component" value="Unassembled WGS sequence"/>
</dbReference>
<keyword evidence="2" id="KW-1185">Reference proteome</keyword>
<protein>
    <submittedName>
        <fullName evidence="1">Uncharacterized protein</fullName>
    </submittedName>
</protein>
<dbReference type="EMBL" id="BGPR01000132">
    <property type="protein sequence ID" value="GBL97729.1"/>
    <property type="molecule type" value="Genomic_DNA"/>
</dbReference>
<gene>
    <name evidence="1" type="ORF">AVEN_248670_1</name>
</gene>
<dbReference type="OrthoDB" id="6435208at2759"/>
<evidence type="ECO:0000313" key="1">
    <source>
        <dbReference type="EMBL" id="GBL97729.1"/>
    </source>
</evidence>
<dbReference type="AlphaFoldDB" id="A0A4Y2C0W6"/>
<accession>A0A4Y2C0W6</accession>
<comment type="caution">
    <text evidence="1">The sequence shown here is derived from an EMBL/GenBank/DDBJ whole genome shotgun (WGS) entry which is preliminary data.</text>
</comment>
<organism evidence="1 2">
    <name type="scientific">Araneus ventricosus</name>
    <name type="common">Orbweaver spider</name>
    <name type="synonym">Epeira ventricosa</name>
    <dbReference type="NCBI Taxonomy" id="182803"/>
    <lineage>
        <taxon>Eukaryota</taxon>
        <taxon>Metazoa</taxon>
        <taxon>Ecdysozoa</taxon>
        <taxon>Arthropoda</taxon>
        <taxon>Chelicerata</taxon>
        <taxon>Arachnida</taxon>
        <taxon>Araneae</taxon>
        <taxon>Araneomorphae</taxon>
        <taxon>Entelegynae</taxon>
        <taxon>Araneoidea</taxon>
        <taxon>Araneidae</taxon>
        <taxon>Araneus</taxon>
    </lineage>
</organism>
<proteinExistence type="predicted"/>
<reference evidence="1 2" key="1">
    <citation type="journal article" date="2019" name="Sci. Rep.">
        <title>Orb-weaving spider Araneus ventricosus genome elucidates the spidroin gene catalogue.</title>
        <authorList>
            <person name="Kono N."/>
            <person name="Nakamura H."/>
            <person name="Ohtoshi R."/>
            <person name="Moran D.A.P."/>
            <person name="Shinohara A."/>
            <person name="Yoshida Y."/>
            <person name="Fujiwara M."/>
            <person name="Mori M."/>
            <person name="Tomita M."/>
            <person name="Arakawa K."/>
        </authorList>
    </citation>
    <scope>NUCLEOTIDE SEQUENCE [LARGE SCALE GENOMIC DNA]</scope>
</reference>
<sequence>MVANRVTGVRPSAGRVRRVPPSHWSKTRCYRIYALMDASEGWTFYDNFLPWNLTFYPQARSQTGVYVTASSYLRRFVCAVTVNSRTSEVVGYPPESSFQTEFEFISPPEMD</sequence>